<evidence type="ECO:0000256" key="9">
    <source>
        <dbReference type="RuleBase" id="RU364141"/>
    </source>
</evidence>
<keyword evidence="4 9" id="KW-0805">Transcription regulation</keyword>
<dbReference type="PANTHER" id="PTHR13208">
    <property type="entry name" value="MEDIATOR OF RNA POLYMERASE II TRANSCRIPTION SUBUNIT 4"/>
    <property type="match status" value="1"/>
</dbReference>
<reference evidence="12" key="2">
    <citation type="submission" date="2025-08" db="UniProtKB">
        <authorList>
            <consortium name="Ensembl"/>
        </authorList>
    </citation>
    <scope>IDENTIFICATION</scope>
    <source>
        <strain evidence="12">breed Abyssinian</strain>
    </source>
</reference>
<keyword evidence="9" id="KW-0010">Activator</keyword>
<dbReference type="Ensembl" id="ENSFCTT00005060697.1">
    <property type="protein sequence ID" value="ENSFCTP00005044537.1"/>
    <property type="gene ID" value="ENSFCTG00005021140.1"/>
</dbReference>
<evidence type="ECO:0000256" key="7">
    <source>
        <dbReference type="ARBA" id="ARBA00025687"/>
    </source>
</evidence>
<evidence type="ECO:0000256" key="3">
    <source>
        <dbReference type="ARBA" id="ARBA00020629"/>
    </source>
</evidence>
<comment type="subcellular location">
    <subcellularLocation>
        <location evidence="1 9">Nucleus</location>
    </subcellularLocation>
</comment>
<dbReference type="Pfam" id="PF10018">
    <property type="entry name" value="Med4"/>
    <property type="match status" value="1"/>
</dbReference>
<evidence type="ECO:0000313" key="12">
    <source>
        <dbReference type="Ensembl" id="ENSFCTP00005044537.1"/>
    </source>
</evidence>
<evidence type="ECO:0000256" key="1">
    <source>
        <dbReference type="ARBA" id="ARBA00004123"/>
    </source>
</evidence>
<sequence>MVVVRVGFLEKGLHGKNEFTRLSRRQVAGTACAKAWKHEHARLGGAYILASLGGQACSVWKRELIEMLAISRNQKLLPPDEENQVLELLIHRDGEFQELMKLALNQGKIHHEMQVLEKEVEKRDSDIQQLQKQLKEAEQILATAVYQAKEKLKSIEKARKGAISSEEIIKYAHRISASNAVCAPLTWVPGDPRRPYPTDLEMRSGLLGQMNNPSTNGVNGHLPGDALAAGRLPDVLAPQYPWQSNDMSMNMLPPNHSNDFLLEPPGHNKENEDDVEVMSTDSSSSSSDSD</sequence>
<reference evidence="12 13" key="1">
    <citation type="submission" date="2021-02" db="EMBL/GenBank/DDBJ databases">
        <title>Safari Cat Assemblies.</title>
        <authorList>
            <person name="Bredemeyer K.R."/>
            <person name="Murphy W.J."/>
        </authorList>
    </citation>
    <scope>NUCLEOTIDE SEQUENCE [LARGE SCALE GENOMIC DNA]</scope>
</reference>
<dbReference type="Proteomes" id="UP000823872">
    <property type="component" value="Chromosome A1"/>
</dbReference>
<evidence type="ECO:0000256" key="10">
    <source>
        <dbReference type="SAM" id="Coils"/>
    </source>
</evidence>
<feature type="region of interest" description="Disordered" evidence="11">
    <location>
        <begin position="246"/>
        <end position="290"/>
    </location>
</feature>
<accession>A0ABI7ZEE0</accession>
<proteinExistence type="inferred from homology"/>
<evidence type="ECO:0000256" key="2">
    <source>
        <dbReference type="ARBA" id="ARBA00009626"/>
    </source>
</evidence>
<comment type="similarity">
    <text evidence="2 9">Belongs to the Mediator complex subunit 4 family.</text>
</comment>
<dbReference type="InterPro" id="IPR019258">
    <property type="entry name" value="Mediator_Med4"/>
</dbReference>
<keyword evidence="13" id="KW-1185">Reference proteome</keyword>
<feature type="coiled-coil region" evidence="10">
    <location>
        <begin position="113"/>
        <end position="147"/>
    </location>
</feature>
<evidence type="ECO:0000256" key="4">
    <source>
        <dbReference type="ARBA" id="ARBA00023015"/>
    </source>
</evidence>
<comment type="function">
    <text evidence="7 9">Component of the Mediator complex, a coactivator involved in the regulated transcription of nearly all RNA polymerase II-dependent genes. Mediator functions as a bridge to convey information from gene-specific regulatory proteins to the basal RNA polymerase II transcription machinery. Mediator is recruited to promoters by direct interactions with regulatory proteins and serves as a scaffold for the assembly of a functional preinitiation complex with RNA polymerase II and the general transcription factors.</text>
</comment>
<dbReference type="PANTHER" id="PTHR13208:SF2">
    <property type="entry name" value="MEDIATOR OF RNA POLYMERASE II TRANSCRIPTION SUBUNIT 4"/>
    <property type="match status" value="1"/>
</dbReference>
<gene>
    <name evidence="9 12" type="primary">MED4</name>
</gene>
<protein>
    <recommendedName>
        <fullName evidence="3 9">Mediator of RNA polymerase II transcription subunit 4</fullName>
    </recommendedName>
    <alternativeName>
        <fullName evidence="8 9">Mediator complex subunit 4</fullName>
    </alternativeName>
</protein>
<evidence type="ECO:0000313" key="13">
    <source>
        <dbReference type="Proteomes" id="UP000823872"/>
    </source>
</evidence>
<organism evidence="12 13">
    <name type="scientific">Felis catus</name>
    <name type="common">Cat</name>
    <name type="synonym">Felis silvestris catus</name>
    <dbReference type="NCBI Taxonomy" id="9685"/>
    <lineage>
        <taxon>Eukaryota</taxon>
        <taxon>Metazoa</taxon>
        <taxon>Chordata</taxon>
        <taxon>Craniata</taxon>
        <taxon>Vertebrata</taxon>
        <taxon>Euteleostomi</taxon>
        <taxon>Mammalia</taxon>
        <taxon>Eutheria</taxon>
        <taxon>Laurasiatheria</taxon>
        <taxon>Carnivora</taxon>
        <taxon>Feliformia</taxon>
        <taxon>Felidae</taxon>
        <taxon>Felinae</taxon>
        <taxon>Felis</taxon>
    </lineage>
</organism>
<evidence type="ECO:0000256" key="11">
    <source>
        <dbReference type="SAM" id="MobiDB-lite"/>
    </source>
</evidence>
<dbReference type="GeneTree" id="ENSGT00390000012063"/>
<keyword evidence="10" id="KW-0175">Coiled coil</keyword>
<name>A0ABI7ZEE0_FELCA</name>
<reference evidence="12" key="3">
    <citation type="submission" date="2025-09" db="UniProtKB">
        <authorList>
            <consortium name="Ensembl"/>
        </authorList>
    </citation>
    <scope>IDENTIFICATION</scope>
    <source>
        <strain evidence="12">breed Abyssinian</strain>
    </source>
</reference>
<evidence type="ECO:0000256" key="6">
    <source>
        <dbReference type="ARBA" id="ARBA00023242"/>
    </source>
</evidence>
<keyword evidence="6 9" id="KW-0539">Nucleus</keyword>
<feature type="compositionally biased region" description="Low complexity" evidence="11">
    <location>
        <begin position="279"/>
        <end position="290"/>
    </location>
</feature>
<evidence type="ECO:0000256" key="8">
    <source>
        <dbReference type="ARBA" id="ARBA00031257"/>
    </source>
</evidence>
<comment type="subunit">
    <text evidence="9">Component of the Mediator complex, which is composed of MED1, MED4, MED6, MED7, MED8, MED9, MED10, MED11, MED12, MED13, MED13L, MED14, MED15, MED16, MED17, MED18, MED19, MED20, MED21, MED22, MED23, MED24, MED25, MED26, MED27, MED29, MED30, MED31, CCNC, CDK8 and CDC2L6/CDK11. The MED12, MED13, CCNC and CDK8 subunits form a distinct module termed the CDK8 module. Mediator containing the CDK8 module is less active than Mediator lacking this module in supporting transcriptional activation. Individual preparations of the Mediator complex lacking one or more distinct subunits have been variously termed ARC, CRSP, DRIP, PC2, SMCC and TRAP.</text>
</comment>
<keyword evidence="5 9" id="KW-0804">Transcription</keyword>
<evidence type="ECO:0000256" key="5">
    <source>
        <dbReference type="ARBA" id="ARBA00023163"/>
    </source>
</evidence>